<evidence type="ECO:0000256" key="8">
    <source>
        <dbReference type="ARBA" id="ARBA00047883"/>
    </source>
</evidence>
<dbReference type="HAMAP" id="MF_00097">
    <property type="entry name" value="TMP_synthase"/>
    <property type="match status" value="1"/>
</dbReference>
<comment type="pathway">
    <text evidence="1 9 11">Cofactor biosynthesis; thiamine diphosphate biosynthesis; thiamine phosphate from 4-amino-2-methyl-5-diphosphomethylpyrimidine and 4-methyl-5-(2-phosphoethyl)-thiazole: step 1/1.</text>
</comment>
<comment type="similarity">
    <text evidence="9 10">Belongs to the thiamine-phosphate synthase family.</text>
</comment>
<evidence type="ECO:0000313" key="14">
    <source>
        <dbReference type="Proteomes" id="UP000199163"/>
    </source>
</evidence>
<dbReference type="UniPathway" id="UPA00060">
    <property type="reaction ID" value="UER00141"/>
</dbReference>
<evidence type="ECO:0000256" key="4">
    <source>
        <dbReference type="ARBA" id="ARBA00022842"/>
    </source>
</evidence>
<feature type="binding site" evidence="9">
    <location>
        <position position="111"/>
    </location>
    <ligand>
        <name>4-amino-2-methyl-5-(diphosphooxymethyl)pyrimidine</name>
        <dbReference type="ChEBI" id="CHEBI:57841"/>
    </ligand>
</feature>
<gene>
    <name evidence="9" type="primary">thiE</name>
    <name evidence="13" type="ORF">SAMN05192534_11267</name>
</gene>
<reference evidence="13 14" key="1">
    <citation type="submission" date="2016-10" db="EMBL/GenBank/DDBJ databases">
        <authorList>
            <person name="de Groot N.N."/>
        </authorList>
    </citation>
    <scope>NUCLEOTIDE SEQUENCE [LARGE SCALE GENOMIC DNA]</scope>
    <source>
        <strain evidence="13 14">DSM 21632</strain>
    </source>
</reference>
<dbReference type="InterPro" id="IPR022998">
    <property type="entry name" value="ThiamineP_synth_TenI"/>
</dbReference>
<feature type="binding site" evidence="9">
    <location>
        <begin position="137"/>
        <end position="139"/>
    </location>
    <ligand>
        <name>2-[(2R,5Z)-2-carboxy-4-methylthiazol-5(2H)-ylidene]ethyl phosphate</name>
        <dbReference type="ChEBI" id="CHEBI:62899"/>
    </ligand>
</feature>
<evidence type="ECO:0000256" key="6">
    <source>
        <dbReference type="ARBA" id="ARBA00047334"/>
    </source>
</evidence>
<evidence type="ECO:0000256" key="5">
    <source>
        <dbReference type="ARBA" id="ARBA00022977"/>
    </source>
</evidence>
<dbReference type="Pfam" id="PF02581">
    <property type="entry name" value="TMP-TENI"/>
    <property type="match status" value="1"/>
</dbReference>
<accession>A0A1G8FJS2</accession>
<evidence type="ECO:0000256" key="9">
    <source>
        <dbReference type="HAMAP-Rule" id="MF_00097"/>
    </source>
</evidence>
<comment type="catalytic activity">
    <reaction evidence="7 9 10">
        <text>2-(2-carboxy-4-methylthiazol-5-yl)ethyl phosphate + 4-amino-2-methyl-5-(diphosphooxymethyl)pyrimidine + 2 H(+) = thiamine phosphate + CO2 + diphosphate</text>
        <dbReference type="Rhea" id="RHEA:47848"/>
        <dbReference type="ChEBI" id="CHEBI:15378"/>
        <dbReference type="ChEBI" id="CHEBI:16526"/>
        <dbReference type="ChEBI" id="CHEBI:33019"/>
        <dbReference type="ChEBI" id="CHEBI:37575"/>
        <dbReference type="ChEBI" id="CHEBI:57841"/>
        <dbReference type="ChEBI" id="CHEBI:62890"/>
        <dbReference type="EC" id="2.5.1.3"/>
    </reaction>
</comment>
<feature type="binding site" evidence="9">
    <location>
        <position position="92"/>
    </location>
    <ligand>
        <name>Mg(2+)</name>
        <dbReference type="ChEBI" id="CHEBI:18420"/>
    </ligand>
</feature>
<dbReference type="RefSeq" id="WP_091273784.1">
    <property type="nucleotide sequence ID" value="NZ_FNDK01000012.1"/>
</dbReference>
<protein>
    <recommendedName>
        <fullName evidence="9">Thiamine-phosphate synthase</fullName>
        <shortName evidence="9">TP synthase</shortName>
        <shortName evidence="9">TPS</shortName>
        <ecNumber evidence="9">2.5.1.3</ecNumber>
    </recommendedName>
    <alternativeName>
        <fullName evidence="9">Thiamine-phosphate pyrophosphorylase</fullName>
        <shortName evidence="9">TMP pyrophosphorylase</shortName>
        <shortName evidence="9">TMP-PPase</shortName>
    </alternativeName>
</protein>
<dbReference type="EMBL" id="FNDK01000012">
    <property type="protein sequence ID" value="SDH82374.1"/>
    <property type="molecule type" value="Genomic_DNA"/>
</dbReference>
<feature type="binding site" evidence="9">
    <location>
        <position position="140"/>
    </location>
    <ligand>
        <name>4-amino-2-methyl-5-(diphosphooxymethyl)pyrimidine</name>
        <dbReference type="ChEBI" id="CHEBI:57841"/>
    </ligand>
</feature>
<evidence type="ECO:0000313" key="13">
    <source>
        <dbReference type="EMBL" id="SDH82374.1"/>
    </source>
</evidence>
<evidence type="ECO:0000256" key="1">
    <source>
        <dbReference type="ARBA" id="ARBA00005165"/>
    </source>
</evidence>
<proteinExistence type="inferred from homology"/>
<dbReference type="GO" id="GO:0009228">
    <property type="term" value="P:thiamine biosynthetic process"/>
    <property type="evidence" value="ECO:0007669"/>
    <property type="project" value="UniProtKB-KW"/>
</dbReference>
<keyword evidence="14" id="KW-1185">Reference proteome</keyword>
<dbReference type="CDD" id="cd00564">
    <property type="entry name" value="TMP_TenI"/>
    <property type="match status" value="1"/>
</dbReference>
<feature type="binding site" evidence="9">
    <location>
        <begin position="189"/>
        <end position="190"/>
    </location>
    <ligand>
        <name>2-[(2R,5Z)-2-carboxy-4-methylthiazol-5(2H)-ylidene]ethyl phosphate</name>
        <dbReference type="ChEBI" id="CHEBI:62899"/>
    </ligand>
</feature>
<comment type="cofactor">
    <cofactor evidence="9">
        <name>Mg(2+)</name>
        <dbReference type="ChEBI" id="CHEBI:18420"/>
    </cofactor>
    <text evidence="9">Binds 1 Mg(2+) ion per subunit.</text>
</comment>
<keyword evidence="3 9" id="KW-0479">Metal-binding</keyword>
<comment type="catalytic activity">
    <reaction evidence="8 9 10">
        <text>2-[(2R,5Z)-2-carboxy-4-methylthiazol-5(2H)-ylidene]ethyl phosphate + 4-amino-2-methyl-5-(diphosphooxymethyl)pyrimidine + 2 H(+) = thiamine phosphate + CO2 + diphosphate</text>
        <dbReference type="Rhea" id="RHEA:47844"/>
        <dbReference type="ChEBI" id="CHEBI:15378"/>
        <dbReference type="ChEBI" id="CHEBI:16526"/>
        <dbReference type="ChEBI" id="CHEBI:33019"/>
        <dbReference type="ChEBI" id="CHEBI:37575"/>
        <dbReference type="ChEBI" id="CHEBI:57841"/>
        <dbReference type="ChEBI" id="CHEBI:62899"/>
        <dbReference type="EC" id="2.5.1.3"/>
    </reaction>
</comment>
<evidence type="ECO:0000256" key="2">
    <source>
        <dbReference type="ARBA" id="ARBA00022679"/>
    </source>
</evidence>
<keyword evidence="4 9" id="KW-0460">Magnesium</keyword>
<comment type="catalytic activity">
    <reaction evidence="6 9 10">
        <text>4-methyl-5-(2-phosphooxyethyl)-thiazole + 4-amino-2-methyl-5-(diphosphooxymethyl)pyrimidine + H(+) = thiamine phosphate + diphosphate</text>
        <dbReference type="Rhea" id="RHEA:22328"/>
        <dbReference type="ChEBI" id="CHEBI:15378"/>
        <dbReference type="ChEBI" id="CHEBI:33019"/>
        <dbReference type="ChEBI" id="CHEBI:37575"/>
        <dbReference type="ChEBI" id="CHEBI:57841"/>
        <dbReference type="ChEBI" id="CHEBI:58296"/>
        <dbReference type="EC" id="2.5.1.3"/>
    </reaction>
</comment>
<name>A0A1G8FJS2_9BACI</name>
<dbReference type="Proteomes" id="UP000199163">
    <property type="component" value="Unassembled WGS sequence"/>
</dbReference>
<organism evidence="13 14">
    <name type="scientific">Alteribacillus persepolensis</name>
    <dbReference type="NCBI Taxonomy" id="568899"/>
    <lineage>
        <taxon>Bacteria</taxon>
        <taxon>Bacillati</taxon>
        <taxon>Bacillota</taxon>
        <taxon>Bacilli</taxon>
        <taxon>Bacillales</taxon>
        <taxon>Bacillaceae</taxon>
        <taxon>Alteribacillus</taxon>
    </lineage>
</organism>
<dbReference type="AlphaFoldDB" id="A0A1G8FJS2"/>
<keyword evidence="2 9" id="KW-0808">Transferase</keyword>
<keyword evidence="5 9" id="KW-0784">Thiamine biosynthesis</keyword>
<evidence type="ECO:0000256" key="11">
    <source>
        <dbReference type="RuleBase" id="RU004253"/>
    </source>
</evidence>
<dbReference type="InterPro" id="IPR013785">
    <property type="entry name" value="Aldolase_TIM"/>
</dbReference>
<evidence type="ECO:0000259" key="12">
    <source>
        <dbReference type="Pfam" id="PF02581"/>
    </source>
</evidence>
<dbReference type="EC" id="2.5.1.3" evidence="9"/>
<evidence type="ECO:0000256" key="3">
    <source>
        <dbReference type="ARBA" id="ARBA00022723"/>
    </source>
</evidence>
<dbReference type="InterPro" id="IPR034291">
    <property type="entry name" value="TMP_synthase"/>
</dbReference>
<dbReference type="OrthoDB" id="9812206at2"/>
<evidence type="ECO:0000256" key="10">
    <source>
        <dbReference type="RuleBase" id="RU003826"/>
    </source>
</evidence>
<dbReference type="InterPro" id="IPR036206">
    <property type="entry name" value="ThiamineP_synth_sf"/>
</dbReference>
<dbReference type="GO" id="GO:0005737">
    <property type="term" value="C:cytoplasm"/>
    <property type="evidence" value="ECO:0007669"/>
    <property type="project" value="TreeGrafter"/>
</dbReference>
<dbReference type="GO" id="GO:0009229">
    <property type="term" value="P:thiamine diphosphate biosynthetic process"/>
    <property type="evidence" value="ECO:0007669"/>
    <property type="project" value="UniProtKB-UniRule"/>
</dbReference>
<feature type="binding site" evidence="9">
    <location>
        <position position="169"/>
    </location>
    <ligand>
        <name>2-[(2R,5Z)-2-carboxy-4-methylthiazol-5(2H)-ylidene]ethyl phosphate</name>
        <dbReference type="ChEBI" id="CHEBI:62899"/>
    </ligand>
</feature>
<dbReference type="PANTHER" id="PTHR20857">
    <property type="entry name" value="THIAMINE-PHOSPHATE PYROPHOSPHORYLASE"/>
    <property type="match status" value="1"/>
</dbReference>
<dbReference type="SUPFAM" id="SSF51391">
    <property type="entry name" value="Thiamin phosphate synthase"/>
    <property type="match status" value="1"/>
</dbReference>
<dbReference type="GO" id="GO:0004789">
    <property type="term" value="F:thiamine-phosphate diphosphorylase activity"/>
    <property type="evidence" value="ECO:0007669"/>
    <property type="project" value="UniProtKB-UniRule"/>
</dbReference>
<dbReference type="GO" id="GO:0000287">
    <property type="term" value="F:magnesium ion binding"/>
    <property type="evidence" value="ECO:0007669"/>
    <property type="project" value="UniProtKB-UniRule"/>
</dbReference>
<sequence>MNREQLLLYFIMGTNNSAGSPLRVLTNAIEGGVTCFQFREKGQGALEGAEKEQAARDMQAICRKHGVPFIVNDDIELALELQADGIHVGQDDESIEAVRKKCPDYMIVGVSAKTVNEAAQAQKQGADYIGTGPMFSTTTKADAKSPIGPGAITELRENGIDLPVVGIGGIKKENASEVIRAGADGVSVISSISMDEDPKQAARLLKNQLT</sequence>
<dbReference type="NCBIfam" id="TIGR00693">
    <property type="entry name" value="thiE"/>
    <property type="match status" value="1"/>
</dbReference>
<feature type="binding site" evidence="9">
    <location>
        <position position="72"/>
    </location>
    <ligand>
        <name>4-amino-2-methyl-5-(diphosphooxymethyl)pyrimidine</name>
        <dbReference type="ChEBI" id="CHEBI:57841"/>
    </ligand>
</feature>
<dbReference type="PANTHER" id="PTHR20857:SF15">
    <property type="entry name" value="THIAMINE-PHOSPHATE SYNTHASE"/>
    <property type="match status" value="1"/>
</dbReference>
<dbReference type="FunFam" id="3.20.20.70:FF:000096">
    <property type="entry name" value="Thiamine-phosphate synthase"/>
    <property type="match status" value="1"/>
</dbReference>
<feature type="binding site" evidence="9">
    <location>
        <position position="73"/>
    </location>
    <ligand>
        <name>Mg(2+)</name>
        <dbReference type="ChEBI" id="CHEBI:18420"/>
    </ligand>
</feature>
<feature type="binding site" evidence="9">
    <location>
        <begin position="37"/>
        <end position="41"/>
    </location>
    <ligand>
        <name>4-amino-2-methyl-5-(diphosphooxymethyl)pyrimidine</name>
        <dbReference type="ChEBI" id="CHEBI:57841"/>
    </ligand>
</feature>
<dbReference type="STRING" id="568899.SAMN05192534_11267"/>
<evidence type="ECO:0000256" key="7">
    <source>
        <dbReference type="ARBA" id="ARBA00047851"/>
    </source>
</evidence>
<feature type="domain" description="Thiamine phosphate synthase/TenI" evidence="12">
    <location>
        <begin position="8"/>
        <end position="192"/>
    </location>
</feature>
<dbReference type="Gene3D" id="3.20.20.70">
    <property type="entry name" value="Aldolase class I"/>
    <property type="match status" value="1"/>
</dbReference>
<comment type="function">
    <text evidence="9">Condenses 4-methyl-5-(beta-hydroxyethyl)thiazole monophosphate (THZ-P) and 2-methyl-4-amino-5-hydroxymethyl pyrimidine pyrophosphate (HMP-PP) to form thiamine monophosphate (TMP).</text>
</comment>